<evidence type="ECO:0000259" key="10">
    <source>
        <dbReference type="Pfam" id="PF02770"/>
    </source>
</evidence>
<proteinExistence type="inferred from homology"/>
<evidence type="ECO:0000256" key="6">
    <source>
        <dbReference type="ARBA" id="ARBA00023002"/>
    </source>
</evidence>
<keyword evidence="13" id="KW-1185">Reference proteome</keyword>
<feature type="compositionally biased region" description="Basic residues" evidence="8">
    <location>
        <begin position="393"/>
        <end position="405"/>
    </location>
</feature>
<dbReference type="OrthoDB" id="2769798at2"/>
<dbReference type="InterPro" id="IPR009075">
    <property type="entry name" value="AcylCo_DH/oxidase_C"/>
</dbReference>
<evidence type="ECO:0000256" key="7">
    <source>
        <dbReference type="RuleBase" id="RU362125"/>
    </source>
</evidence>
<keyword evidence="6 7" id="KW-0560">Oxidoreductase</keyword>
<evidence type="ECO:0000256" key="2">
    <source>
        <dbReference type="ARBA" id="ARBA00009347"/>
    </source>
</evidence>
<dbReference type="InterPro" id="IPR037069">
    <property type="entry name" value="AcylCoA_DH/ox_N_sf"/>
</dbReference>
<comment type="cofactor">
    <cofactor evidence="1 7">
        <name>FAD</name>
        <dbReference type="ChEBI" id="CHEBI:57692"/>
    </cofactor>
</comment>
<dbReference type="Gene3D" id="1.10.540.10">
    <property type="entry name" value="Acyl-CoA dehydrogenase/oxidase, N-terminal domain"/>
    <property type="match status" value="1"/>
</dbReference>
<evidence type="ECO:0000256" key="4">
    <source>
        <dbReference type="ARBA" id="ARBA00022630"/>
    </source>
</evidence>
<keyword evidence="5 7" id="KW-0274">FAD</keyword>
<dbReference type="InterPro" id="IPR050741">
    <property type="entry name" value="Acyl-CoA_dehydrogenase"/>
</dbReference>
<dbReference type="InterPro" id="IPR036250">
    <property type="entry name" value="AcylCo_DH-like_C"/>
</dbReference>
<dbReference type="InterPro" id="IPR009100">
    <property type="entry name" value="AcylCoA_DH/oxidase_NM_dom_sf"/>
</dbReference>
<feature type="compositionally biased region" description="Polar residues" evidence="8">
    <location>
        <begin position="153"/>
        <end position="164"/>
    </location>
</feature>
<dbReference type="GO" id="GO:0005737">
    <property type="term" value="C:cytoplasm"/>
    <property type="evidence" value="ECO:0007669"/>
    <property type="project" value="TreeGrafter"/>
</dbReference>
<evidence type="ECO:0000256" key="1">
    <source>
        <dbReference type="ARBA" id="ARBA00001974"/>
    </source>
</evidence>
<dbReference type="Pfam" id="PF02771">
    <property type="entry name" value="Acyl-CoA_dh_N"/>
    <property type="match status" value="1"/>
</dbReference>
<keyword evidence="4 7" id="KW-0285">Flavoprotein</keyword>
<dbReference type="Pfam" id="PF02770">
    <property type="entry name" value="Acyl-CoA_dh_M"/>
    <property type="match status" value="1"/>
</dbReference>
<evidence type="ECO:0000256" key="3">
    <source>
        <dbReference type="ARBA" id="ARBA00011738"/>
    </source>
</evidence>
<accession>A0A5R9AN39</accession>
<dbReference type="RefSeq" id="WP_138169077.1">
    <property type="nucleotide sequence ID" value="NZ_VAWA01000002.1"/>
</dbReference>
<name>A0A5R9AN39_9MICC</name>
<feature type="region of interest" description="Disordered" evidence="8">
    <location>
        <begin position="1"/>
        <end position="20"/>
    </location>
</feature>
<protein>
    <submittedName>
        <fullName evidence="12">Acyl-CoA dehydrogenase family protein</fullName>
    </submittedName>
</protein>
<dbReference type="GO" id="GO:0003995">
    <property type="term" value="F:acyl-CoA dehydrogenase activity"/>
    <property type="evidence" value="ECO:0007669"/>
    <property type="project" value="TreeGrafter"/>
</dbReference>
<dbReference type="EMBL" id="VAWA01000002">
    <property type="protein sequence ID" value="TLP79316.1"/>
    <property type="molecule type" value="Genomic_DNA"/>
</dbReference>
<dbReference type="InterPro" id="IPR046373">
    <property type="entry name" value="Acyl-CoA_Oxase/DH_mid-dom_sf"/>
</dbReference>
<dbReference type="InterPro" id="IPR013786">
    <property type="entry name" value="AcylCoA_DH/ox_N"/>
</dbReference>
<organism evidence="12 13">
    <name type="scientific">Nesterenkonia sphaerica</name>
    <dbReference type="NCBI Taxonomy" id="1804988"/>
    <lineage>
        <taxon>Bacteria</taxon>
        <taxon>Bacillati</taxon>
        <taxon>Actinomycetota</taxon>
        <taxon>Actinomycetes</taxon>
        <taxon>Micrococcales</taxon>
        <taxon>Micrococcaceae</taxon>
        <taxon>Nesterenkonia</taxon>
    </lineage>
</organism>
<comment type="similarity">
    <text evidence="2 7">Belongs to the acyl-CoA dehydrogenase family.</text>
</comment>
<feature type="region of interest" description="Disordered" evidence="8">
    <location>
        <begin position="393"/>
        <end position="420"/>
    </location>
</feature>
<dbReference type="SUPFAM" id="SSF47203">
    <property type="entry name" value="Acyl-CoA dehydrogenase C-terminal domain-like"/>
    <property type="match status" value="1"/>
</dbReference>
<dbReference type="CDD" id="cd00567">
    <property type="entry name" value="ACAD"/>
    <property type="match status" value="1"/>
</dbReference>
<gene>
    <name evidence="12" type="ORF">FEF27_01535</name>
</gene>
<comment type="caution">
    <text evidence="12">The sequence shown here is derived from an EMBL/GenBank/DDBJ whole genome shotgun (WGS) entry which is preliminary data.</text>
</comment>
<feature type="domain" description="Acyl-CoA dehydrogenase/oxidase C-terminal" evidence="9">
    <location>
        <begin position="248"/>
        <end position="396"/>
    </location>
</feature>
<reference evidence="12 13" key="1">
    <citation type="submission" date="2019-05" db="EMBL/GenBank/DDBJ databases">
        <title>Nesterenkonia sp. GY239, isolated from the Southern Atlantic Ocean.</title>
        <authorList>
            <person name="Zhang G."/>
        </authorList>
    </citation>
    <scope>NUCLEOTIDE SEQUENCE [LARGE SCALE GENOMIC DNA]</scope>
    <source>
        <strain evidence="12 13">GY239</strain>
    </source>
</reference>
<dbReference type="AlphaFoldDB" id="A0A5R9AN39"/>
<evidence type="ECO:0000256" key="8">
    <source>
        <dbReference type="SAM" id="MobiDB-lite"/>
    </source>
</evidence>
<dbReference type="Pfam" id="PF00441">
    <property type="entry name" value="Acyl-CoA_dh_1"/>
    <property type="match status" value="1"/>
</dbReference>
<dbReference type="InterPro" id="IPR006091">
    <property type="entry name" value="Acyl-CoA_Oxase/DH_mid-dom"/>
</dbReference>
<dbReference type="GO" id="GO:0033539">
    <property type="term" value="P:fatty acid beta-oxidation using acyl-CoA dehydrogenase"/>
    <property type="evidence" value="ECO:0007669"/>
    <property type="project" value="TreeGrafter"/>
</dbReference>
<dbReference type="SUPFAM" id="SSF56645">
    <property type="entry name" value="Acyl-CoA dehydrogenase NM domain-like"/>
    <property type="match status" value="1"/>
</dbReference>
<dbReference type="PANTHER" id="PTHR48083">
    <property type="entry name" value="MEDIUM-CHAIN SPECIFIC ACYL-COA DEHYDROGENASE, MITOCHONDRIAL-RELATED"/>
    <property type="match status" value="1"/>
</dbReference>
<sequence>MIQKAPRREPPSDDDANRRSRAELDHLVHRVEDFIRDVVIPAEPAPGQYLELPVRDELRAAAKAARLFAPHVSSKWGGIGLPLSQWPEVFEAAGYSPIGPVVLNCMAPDEGNMHMLEQIATPEQKRQFLEPLARGHASSCFGMTEPHPGAGSDPSQLSTTAERSSSGWVINGEKRFSSGANLAEFMIAMARTGEVGEATMFLVPMDTPGMTITRQINTVDRVIDGGHPHVEFNNVSVPDSAVLGEPHRGMEYAQVRLGPARLTHCMRWLGLARRSQDIALDRAHDRSLFGSRLDEQGLAQELIAQSEIDIEASRSLIQRTATLLEEDNRAGTRLSSVAKVFCSEAIYRVIDRSIQLCGGDGVSDDLPLAQYLNEVRPFRIYDGSTETHKWAIARRASRRRARERQRRHEQPDGQESGSTK</sequence>
<evidence type="ECO:0000313" key="13">
    <source>
        <dbReference type="Proteomes" id="UP000306544"/>
    </source>
</evidence>
<dbReference type="GO" id="GO:0050660">
    <property type="term" value="F:flavin adenine dinucleotide binding"/>
    <property type="evidence" value="ECO:0007669"/>
    <property type="project" value="InterPro"/>
</dbReference>
<evidence type="ECO:0000256" key="5">
    <source>
        <dbReference type="ARBA" id="ARBA00022827"/>
    </source>
</evidence>
<comment type="subunit">
    <text evidence="3">Homodimer.</text>
</comment>
<dbReference type="Proteomes" id="UP000306544">
    <property type="component" value="Unassembled WGS sequence"/>
</dbReference>
<feature type="region of interest" description="Disordered" evidence="8">
    <location>
        <begin position="142"/>
        <end position="164"/>
    </location>
</feature>
<evidence type="ECO:0000259" key="9">
    <source>
        <dbReference type="Pfam" id="PF00441"/>
    </source>
</evidence>
<dbReference type="PANTHER" id="PTHR48083:SF13">
    <property type="entry name" value="ACYL-COA DEHYDROGENASE FAMILY MEMBER 11"/>
    <property type="match status" value="1"/>
</dbReference>
<feature type="domain" description="Acyl-CoA oxidase/dehydrogenase middle" evidence="10">
    <location>
        <begin position="140"/>
        <end position="220"/>
    </location>
</feature>
<dbReference type="Gene3D" id="1.20.140.10">
    <property type="entry name" value="Butyryl-CoA Dehydrogenase, subunit A, domain 3"/>
    <property type="match status" value="1"/>
</dbReference>
<evidence type="ECO:0000259" key="11">
    <source>
        <dbReference type="Pfam" id="PF02771"/>
    </source>
</evidence>
<evidence type="ECO:0000313" key="12">
    <source>
        <dbReference type="EMBL" id="TLP79316.1"/>
    </source>
</evidence>
<dbReference type="Gene3D" id="2.40.110.10">
    <property type="entry name" value="Butyryl-CoA Dehydrogenase, subunit A, domain 2"/>
    <property type="match status" value="1"/>
</dbReference>
<feature type="domain" description="Acyl-CoA dehydrogenase/oxidase N-terminal" evidence="11">
    <location>
        <begin position="23"/>
        <end position="135"/>
    </location>
</feature>